<dbReference type="InterPro" id="IPR000742">
    <property type="entry name" value="EGF"/>
</dbReference>
<proteinExistence type="predicted"/>
<feature type="disulfide bond" evidence="11">
    <location>
        <begin position="1687"/>
        <end position="1696"/>
    </location>
</feature>
<keyword evidence="10" id="KW-0325">Glycoprotein</keyword>
<keyword evidence="4" id="KW-0964">Secreted</keyword>
<dbReference type="EMBL" id="CACRXK020000573">
    <property type="protein sequence ID" value="CAB3983086.1"/>
    <property type="molecule type" value="Genomic_DNA"/>
</dbReference>
<dbReference type="CDD" id="cd00054">
    <property type="entry name" value="EGF_CA"/>
    <property type="match status" value="6"/>
</dbReference>
<evidence type="ECO:0000313" key="13">
    <source>
        <dbReference type="Proteomes" id="UP001152795"/>
    </source>
</evidence>
<dbReference type="FunFam" id="2.10.25.10:FF:000425">
    <property type="entry name" value="Eyes shut homolog"/>
    <property type="match status" value="1"/>
</dbReference>
<organism evidence="12 13">
    <name type="scientific">Paramuricea clavata</name>
    <name type="common">Red gorgonian</name>
    <name type="synonym">Violescent sea-whip</name>
    <dbReference type="NCBI Taxonomy" id="317549"/>
    <lineage>
        <taxon>Eukaryota</taxon>
        <taxon>Metazoa</taxon>
        <taxon>Cnidaria</taxon>
        <taxon>Anthozoa</taxon>
        <taxon>Octocorallia</taxon>
        <taxon>Malacalcyonacea</taxon>
        <taxon>Plexauridae</taxon>
        <taxon>Paramuricea</taxon>
    </lineage>
</organism>
<dbReference type="InterPro" id="IPR008979">
    <property type="entry name" value="Galactose-bd-like_sf"/>
</dbReference>
<evidence type="ECO:0000256" key="8">
    <source>
        <dbReference type="ARBA" id="ARBA00022837"/>
    </source>
</evidence>
<dbReference type="PROSITE" id="PS00010">
    <property type="entry name" value="ASX_HYDROXYL"/>
    <property type="match status" value="5"/>
</dbReference>
<feature type="disulfide bond" evidence="11">
    <location>
        <begin position="1493"/>
        <end position="1502"/>
    </location>
</feature>
<dbReference type="OrthoDB" id="6262482at2759"/>
<evidence type="ECO:0000313" key="12">
    <source>
        <dbReference type="EMBL" id="CAB3983086.1"/>
    </source>
</evidence>
<dbReference type="SMART" id="SM00181">
    <property type="entry name" value="EGF"/>
    <property type="match status" value="6"/>
</dbReference>
<dbReference type="Gene3D" id="2.10.25.10">
    <property type="entry name" value="Laminin"/>
    <property type="match status" value="6"/>
</dbReference>
<sequence>SQSCVRTKMLKLLFNIAILAGLAFKQSTANGSCQNANWRTSFDRTGWSKCPSTFPYINGLYRSKASQPRRDYIYLLEQAKCCGNGNSNAECVQANWVSSFDRNRNWNLCPSGYYLSGLYRSGGNNLHNIEHAWCCKPRGAPNSYKSCYNENVWSRFDWNRQGMVSCSRSGYYITGMYRSTCNYMYCIEEFKCCQLQTKEVSPCASAPCLNGGVCTNQGKIFKCTCPQNYHGDRCQTQAKGSCRNANWQTSFDRTGWSKCPATFPYINGLYRSKASQPSRDYIYHLEQAKCCGDGNSNAECVQANWVASFDRNRNWNLCPSGYYLSGLYRSGGNNLHNIEHAWCCKPRGASNSYKSCYNENVWSRFDWNRQGMVSCTRSGYYITGMYRSVCNYMYCIEEFKCCQLKTGEEKATCSATGDPHYRTFDGRTIHFQGECQYVLAKDTDKKFTVLGKNKLCGNRVTCTSEVTIKVKDLEIVIKRGGVVTVFGIVKGLPYTNRGVTIKKLGRVVEVTTDVGLTVSYDCVYNVYITVSGKYRGKTRGICGNYNGNPNDLLKSDNRVTGNDQDFANSWKVDKSCPNSPGPVDPCKAAGAQVQEAKKKCGLLRGTPFSACHNHVKVDSGFIQDCEYDVCACKDNPVSCICEEYDAYATMCGFAGVSIKWKHLAQFSQCGSPCASAPCLNGGVCTNQGKKFKCTCPQDYHGDRCQTEVQATCSATGDPHYRTFDGKTYNFMGHCEYVLAKDTDNKFTVLGKSRRCGDLSRRPQSTCTYAVTVKTKGLEIKILRGGLVQVSGKNIKLPYNNQGVRIVKHGGRTVRVTTDIGLSVQYDGVYNVFVTVYGRYKGKTLGLCGTFTGNTNDDFKKPDNKITTKVQEFGISWKVDKNCRDSGPDTNPCVKAGALAKEAKKKCGVLRALPFSACNHRVKVDSGFIQDCEYDVCACKDHPLSCLCEELDAYATTCSYVGVNIQWRKLSQFRECQTPCALAPCLNGGTCKNVGNSYRCSCPVGFKGSRCETEDTATCSAAGDPHYKTFDAKKYNFMGLCEYVLSKDLDNNFLVLTKNERCYGRYSCVSSVTVSIKGLKIEISRGGQFTVFGIAKNAPYINHGVTVSKRGARTIRIDTEIGVTVEYDGVYNVFVTLSARYRGKTAGLCGNYNGNTNDEFLDVNFQRSHTILHFADSWKVDQSCPNSPNPGNPCLTASSIAQKAKKKCQLLKQQPFAKCHNSVNQDSGFIKDCEYDVCVCNNHPSSCLCEEFAAYATSCSLVGVPITWKNLPQFAECNSPCAAGPCRNGAICSNQGKDYKCTCAAGYTGKQCETRTCKNPKALGMESGKIADSQVTASSEWSSSHGASNARLNFVKNSGSWSSKRNDLKQWLQVDFKYRATITDILTQGRGKYNQWVRSYTISYSNDGASFKPYQKSGKDKVFVSNVDMKSIVKNTLQPVIVARFIRIHPKTWQGHISMRVEFNGCFEGQPCAEEPCQNEGKCSNIGGKVSCSCLAGYYGDRCEQNECKQPLRLGVENGEIPDSQILASSEWDANHGAINSRLNFRAQGRRQGAWSSRRNDLNQWLQVNFVRQATVTEILTQGRSNANQWVTSYTVSYSNDGLNFFAYRVNGVVKVFGGNRDRNTIVRQNVSPVIVTKYIRIHPKQWHGHISMRVGFRGCLKEWPCEAKPCRNGGTCLDYRGGYLCACAKGWAGKNCEQNVGNCVPKK</sequence>
<dbReference type="InterPro" id="IPR001846">
    <property type="entry name" value="VWF_type-D"/>
</dbReference>
<name>A0A7D9DDE8_PARCT</name>
<evidence type="ECO:0000256" key="5">
    <source>
        <dbReference type="ARBA" id="ARBA00022536"/>
    </source>
</evidence>
<dbReference type="InterPro" id="IPR050780">
    <property type="entry name" value="Mucin_vWF_Thrombospondin_sf"/>
</dbReference>
<dbReference type="CDD" id="cd00057">
    <property type="entry name" value="FA58C"/>
    <property type="match status" value="2"/>
</dbReference>
<accession>A0A7D9DDE8</accession>
<dbReference type="Pfam" id="PF00094">
    <property type="entry name" value="VWD"/>
    <property type="match status" value="3"/>
</dbReference>
<keyword evidence="13" id="KW-1185">Reference proteome</keyword>
<dbReference type="PROSITE" id="PS00022">
    <property type="entry name" value="EGF_1"/>
    <property type="match status" value="6"/>
</dbReference>
<feature type="disulfide bond" evidence="11">
    <location>
        <begin position="1302"/>
        <end position="1311"/>
    </location>
</feature>
<dbReference type="GO" id="GO:0005509">
    <property type="term" value="F:calcium ion binding"/>
    <property type="evidence" value="ECO:0007669"/>
    <property type="project" value="InterPro"/>
</dbReference>
<reference evidence="12" key="1">
    <citation type="submission" date="2020-04" db="EMBL/GenBank/DDBJ databases">
        <authorList>
            <person name="Alioto T."/>
            <person name="Alioto T."/>
            <person name="Gomez Garrido J."/>
        </authorList>
    </citation>
    <scope>NUCLEOTIDE SEQUENCE</scope>
    <source>
        <strain evidence="12">A484AB</strain>
    </source>
</reference>
<keyword evidence="7" id="KW-0677">Repeat</keyword>
<feature type="disulfide bond" evidence="11">
    <location>
        <begin position="1001"/>
        <end position="1010"/>
    </location>
</feature>
<dbReference type="SUPFAM" id="SSF57196">
    <property type="entry name" value="EGF/Laminin"/>
    <property type="match status" value="6"/>
</dbReference>
<dbReference type="FunFam" id="2.60.120.260:FF:000016">
    <property type="entry name" value="Contactin-associated protein-like 4 isoform 1"/>
    <property type="match status" value="2"/>
</dbReference>
<feature type="disulfide bond" evidence="11">
    <location>
        <begin position="225"/>
        <end position="234"/>
    </location>
</feature>
<evidence type="ECO:0000256" key="4">
    <source>
        <dbReference type="ARBA" id="ARBA00022525"/>
    </source>
</evidence>
<dbReference type="PROSITE" id="PS50022">
    <property type="entry name" value="FA58C_3"/>
    <property type="match status" value="2"/>
</dbReference>
<keyword evidence="3" id="KW-0963">Cytoplasm</keyword>
<keyword evidence="9 11" id="KW-1015">Disulfide bond</keyword>
<dbReference type="SMART" id="SM00179">
    <property type="entry name" value="EGF_CA"/>
    <property type="match status" value="6"/>
</dbReference>
<dbReference type="Pfam" id="PF00008">
    <property type="entry name" value="EGF"/>
    <property type="match status" value="5"/>
</dbReference>
<evidence type="ECO:0000256" key="10">
    <source>
        <dbReference type="ARBA" id="ARBA00023180"/>
    </source>
</evidence>
<dbReference type="SUPFAM" id="SSF49785">
    <property type="entry name" value="Galactose-binding domain-like"/>
    <property type="match status" value="2"/>
</dbReference>
<evidence type="ECO:0000256" key="9">
    <source>
        <dbReference type="ARBA" id="ARBA00023157"/>
    </source>
</evidence>
<dbReference type="Proteomes" id="UP001152795">
    <property type="component" value="Unassembled WGS sequence"/>
</dbReference>
<dbReference type="GO" id="GO:0005576">
    <property type="term" value="C:extracellular region"/>
    <property type="evidence" value="ECO:0007669"/>
    <property type="project" value="UniProtKB-SubCell"/>
</dbReference>
<dbReference type="PROSITE" id="PS50026">
    <property type="entry name" value="EGF_3"/>
    <property type="match status" value="6"/>
</dbReference>
<dbReference type="InterPro" id="IPR000152">
    <property type="entry name" value="EGF-type_Asp/Asn_hydroxyl_site"/>
</dbReference>
<dbReference type="FunFam" id="2.10.25.10:FF:000143">
    <property type="entry name" value="Protein crumbs 1"/>
    <property type="match status" value="1"/>
</dbReference>
<evidence type="ECO:0000256" key="3">
    <source>
        <dbReference type="ARBA" id="ARBA00022490"/>
    </source>
</evidence>
<comment type="subcellular location">
    <subcellularLocation>
        <location evidence="1">Cytoplasm</location>
    </subcellularLocation>
    <subcellularLocation>
        <location evidence="2">Secreted</location>
    </subcellularLocation>
</comment>
<dbReference type="PROSITE" id="PS51233">
    <property type="entry name" value="VWFD"/>
    <property type="match status" value="3"/>
</dbReference>
<evidence type="ECO:0000256" key="6">
    <source>
        <dbReference type="ARBA" id="ARBA00022729"/>
    </source>
</evidence>
<comment type="caution">
    <text evidence="12">The sequence shown here is derived from an EMBL/GenBank/DDBJ whole genome shotgun (WGS) entry which is preliminary data.</text>
</comment>
<dbReference type="SMART" id="SM00832">
    <property type="entry name" value="C8"/>
    <property type="match status" value="3"/>
</dbReference>
<protein>
    <submittedName>
        <fullName evidence="12">C-binding -like</fullName>
    </submittedName>
</protein>
<dbReference type="Pfam" id="PF00754">
    <property type="entry name" value="F5_F8_type_C"/>
    <property type="match status" value="2"/>
</dbReference>
<dbReference type="GO" id="GO:0005737">
    <property type="term" value="C:cytoplasm"/>
    <property type="evidence" value="ECO:0007669"/>
    <property type="project" value="UniProtKB-SubCell"/>
</dbReference>
<dbReference type="InterPro" id="IPR001881">
    <property type="entry name" value="EGF-like_Ca-bd_dom"/>
</dbReference>
<keyword evidence="5 11" id="KW-0245">EGF-like domain</keyword>
<dbReference type="FunFam" id="2.10.25.10:FF:000050">
    <property type="entry name" value="neurogenic locus notch homolog protein 3"/>
    <property type="match status" value="1"/>
</dbReference>
<feature type="non-terminal residue" evidence="12">
    <location>
        <position position="1"/>
    </location>
</feature>
<dbReference type="SMART" id="SM00216">
    <property type="entry name" value="VWD"/>
    <property type="match status" value="3"/>
</dbReference>
<dbReference type="PROSITE" id="PS01186">
    <property type="entry name" value="EGF_2"/>
    <property type="match status" value="4"/>
</dbReference>
<evidence type="ECO:0000256" key="11">
    <source>
        <dbReference type="PROSITE-ProRule" id="PRU00076"/>
    </source>
</evidence>
<comment type="caution">
    <text evidence="11">Lacks conserved residue(s) required for the propagation of feature annotation.</text>
</comment>
<feature type="disulfide bond" evidence="11">
    <location>
        <begin position="695"/>
        <end position="704"/>
    </location>
</feature>
<dbReference type="Pfam" id="PF08742">
    <property type="entry name" value="C8"/>
    <property type="match status" value="3"/>
</dbReference>
<dbReference type="InterPro" id="IPR014853">
    <property type="entry name" value="VWF/SSPO/ZAN-like_Cys-rich_dom"/>
</dbReference>
<keyword evidence="8" id="KW-0106">Calcium</keyword>
<dbReference type="SMART" id="SM00231">
    <property type="entry name" value="FA58C"/>
    <property type="match status" value="2"/>
</dbReference>
<dbReference type="PROSITE" id="PS01285">
    <property type="entry name" value="FA58C_1"/>
    <property type="match status" value="2"/>
</dbReference>
<evidence type="ECO:0000256" key="2">
    <source>
        <dbReference type="ARBA" id="ARBA00004613"/>
    </source>
</evidence>
<dbReference type="FunFam" id="2.10.25.10:FF:000321">
    <property type="entry name" value="Protein delta homolog 1"/>
    <property type="match status" value="2"/>
</dbReference>
<evidence type="ECO:0000256" key="7">
    <source>
        <dbReference type="ARBA" id="ARBA00022737"/>
    </source>
</evidence>
<keyword evidence="6" id="KW-0732">Signal</keyword>
<gene>
    <name evidence="12" type="ORF">PACLA_8A021552</name>
</gene>
<dbReference type="PANTHER" id="PTHR11339:SF395">
    <property type="entry name" value="GH18 DOMAIN-CONTAINING PROTEIN"/>
    <property type="match status" value="1"/>
</dbReference>
<dbReference type="Gene3D" id="2.60.120.260">
    <property type="entry name" value="Galactose-binding domain-like"/>
    <property type="match status" value="2"/>
</dbReference>
<dbReference type="PANTHER" id="PTHR11339">
    <property type="entry name" value="EXTRACELLULAR MATRIX GLYCOPROTEIN RELATED"/>
    <property type="match status" value="1"/>
</dbReference>
<dbReference type="InterPro" id="IPR000421">
    <property type="entry name" value="FA58C"/>
</dbReference>
<evidence type="ECO:0000256" key="1">
    <source>
        <dbReference type="ARBA" id="ARBA00004496"/>
    </source>
</evidence>